<sequence>MNGSSTKLGIHRESLTVIGVAVLLTVVLLLLAFRSSSQPVKRKQDEFTGTETSKLLRLKKTDAVCQELLKRNGISLPVLRDCLLHLAKSRRTTNLNILLEWIKALPADAPYSEQQNASRVLSDMSATQRQHGQEQMSQWSKDDLSIAAKRMVTATELAAGPDRFDLPSTARETDRLKECLIVLPLIPSVAVQESYYDDIQLLLARSTHEQSTADDPLQRLLITTIARMRGRDADRARDLVELIVAKQHSALAIASLDQLPAESWPDQQLGFLAAAVIAFVADSNSEAERQTGFELGEKIANRLPEEKRSRFTKRLAELRANDSESR</sequence>
<gene>
    <name evidence="2" type="ORF">Fuma_04963</name>
</gene>
<dbReference type="AlphaFoldDB" id="A0A1P8WMQ2"/>
<evidence type="ECO:0000313" key="3">
    <source>
        <dbReference type="Proteomes" id="UP000187735"/>
    </source>
</evidence>
<dbReference type="KEGG" id="fmr:Fuma_04963"/>
<organism evidence="2 3">
    <name type="scientific">Fuerstiella marisgermanici</name>
    <dbReference type="NCBI Taxonomy" id="1891926"/>
    <lineage>
        <taxon>Bacteria</taxon>
        <taxon>Pseudomonadati</taxon>
        <taxon>Planctomycetota</taxon>
        <taxon>Planctomycetia</taxon>
        <taxon>Planctomycetales</taxon>
        <taxon>Planctomycetaceae</taxon>
        <taxon>Fuerstiella</taxon>
    </lineage>
</organism>
<proteinExistence type="predicted"/>
<keyword evidence="3" id="KW-1185">Reference proteome</keyword>
<dbReference type="EMBL" id="CP017641">
    <property type="protein sequence ID" value="APZ95307.1"/>
    <property type="molecule type" value="Genomic_DNA"/>
</dbReference>
<accession>A0A1P8WMQ2</accession>
<protein>
    <submittedName>
        <fullName evidence="2">Uncharacterized protein</fullName>
    </submittedName>
</protein>
<dbReference type="Proteomes" id="UP000187735">
    <property type="component" value="Chromosome"/>
</dbReference>
<keyword evidence="1" id="KW-0472">Membrane</keyword>
<evidence type="ECO:0000313" key="2">
    <source>
        <dbReference type="EMBL" id="APZ95307.1"/>
    </source>
</evidence>
<keyword evidence="1" id="KW-0812">Transmembrane</keyword>
<name>A0A1P8WMQ2_9PLAN</name>
<feature type="transmembrane region" description="Helical" evidence="1">
    <location>
        <begin position="15"/>
        <end position="33"/>
    </location>
</feature>
<dbReference type="RefSeq" id="WP_077026490.1">
    <property type="nucleotide sequence ID" value="NZ_CP017641.1"/>
</dbReference>
<reference evidence="2 3" key="1">
    <citation type="journal article" date="2016" name="Front. Microbiol.">
        <title>Fuerstia marisgermanicae gen. nov., sp. nov., an Unusual Member of the Phylum Planctomycetes from the German Wadden Sea.</title>
        <authorList>
            <person name="Kohn T."/>
            <person name="Heuer A."/>
            <person name="Jogler M."/>
            <person name="Vollmers J."/>
            <person name="Boedeker C."/>
            <person name="Bunk B."/>
            <person name="Rast P."/>
            <person name="Borchert D."/>
            <person name="Glockner I."/>
            <person name="Freese H.M."/>
            <person name="Klenk H.P."/>
            <person name="Overmann J."/>
            <person name="Kaster A.K."/>
            <person name="Rohde M."/>
            <person name="Wiegand S."/>
            <person name="Jogler C."/>
        </authorList>
    </citation>
    <scope>NUCLEOTIDE SEQUENCE [LARGE SCALE GENOMIC DNA]</scope>
    <source>
        <strain evidence="2 3">NH11</strain>
    </source>
</reference>
<evidence type="ECO:0000256" key="1">
    <source>
        <dbReference type="SAM" id="Phobius"/>
    </source>
</evidence>
<keyword evidence="1" id="KW-1133">Transmembrane helix</keyword>